<dbReference type="AntiFam" id="ANF00154">
    <property type="entry name" value="Shadow ORF (opposite mnmG)"/>
</dbReference>
<organism evidence="2 3">
    <name type="scientific">Parastrongyloides trichosuri</name>
    <name type="common">Possum-specific nematode worm</name>
    <dbReference type="NCBI Taxonomy" id="131310"/>
    <lineage>
        <taxon>Eukaryota</taxon>
        <taxon>Metazoa</taxon>
        <taxon>Ecdysozoa</taxon>
        <taxon>Nematoda</taxon>
        <taxon>Chromadorea</taxon>
        <taxon>Rhabditida</taxon>
        <taxon>Tylenchina</taxon>
        <taxon>Panagrolaimomorpha</taxon>
        <taxon>Strongyloidoidea</taxon>
        <taxon>Strongyloididae</taxon>
        <taxon>Parastrongyloides</taxon>
    </lineage>
</organism>
<dbReference type="AlphaFoldDB" id="A0A0N5A6W0"/>
<feature type="region of interest" description="Disordered" evidence="1">
    <location>
        <begin position="923"/>
        <end position="944"/>
    </location>
</feature>
<proteinExistence type="predicted"/>
<feature type="compositionally biased region" description="Polar residues" evidence="1">
    <location>
        <begin position="1"/>
        <end position="11"/>
    </location>
</feature>
<name>A0A0N5A6W0_PARTI</name>
<protein>
    <submittedName>
        <fullName evidence="3">PE-PGRS family protein</fullName>
    </submittedName>
</protein>
<accession>A0A0N5A6W0</accession>
<evidence type="ECO:0000313" key="3">
    <source>
        <dbReference type="WBParaSite" id="PTRK_0001775500.1"/>
    </source>
</evidence>
<dbReference type="WBParaSite" id="PTRK_0001775500.1">
    <property type="protein sequence ID" value="PTRK_0001775500.1"/>
    <property type="gene ID" value="PTRK_0001775500"/>
</dbReference>
<feature type="region of interest" description="Disordered" evidence="1">
    <location>
        <begin position="390"/>
        <end position="419"/>
    </location>
</feature>
<dbReference type="Proteomes" id="UP000038045">
    <property type="component" value="Unplaced"/>
</dbReference>
<evidence type="ECO:0000313" key="2">
    <source>
        <dbReference type="Proteomes" id="UP000038045"/>
    </source>
</evidence>
<evidence type="ECO:0000256" key="1">
    <source>
        <dbReference type="SAM" id="MobiDB-lite"/>
    </source>
</evidence>
<reference evidence="3" key="1">
    <citation type="submission" date="2017-02" db="UniProtKB">
        <authorList>
            <consortium name="WormBaseParasite"/>
        </authorList>
    </citation>
    <scope>IDENTIFICATION</scope>
</reference>
<keyword evidence="2" id="KW-1185">Reference proteome</keyword>
<sequence length="944" mass="99040">MTAGNQPGHSHTGNDHCRPASRGRRAADRSGDPTGSARSRRPTCPDPTGLFQLSLGLLSLEEQAFCTALEVGLCITQQLLHRRHSPRRDDINRDRLLLGSAVDHGSGQFQGVDNGLQETAALAEAVDQPDVGAWPALQQDRQHDAREARAGAEIGPGQRLGREIQKLGAVPGVAVPEIGDGVRPDQVHDLVRLDQHSQEGRQVGDVGVAGPAEAEHLDLLQTRHGVEEGQLSRVRHRGGDAVGIDLDDHPAFGFDEDLVAGFLGEAHHLVFDGRAVARTAPGQPAAIDRAFAEVISDDAVRLFGRVGHAAGDLRHGDAVGQEAEGHGLVVRRLHLQPLPGDGAAVQSRGRAGLQPAHHQLRGVQVAGQARRGILAITAGRNAQIAAMDDAVEEGASRQHHSAGADGLPRPGRDADHPVAVQGQPLGRARHQGQVGIVRQFGLHSLTVQAPVDLAARAAHGGALGPVQHAKLNARHVGQTAHEAVEGVDLADQMALAQTADGRVTAHLADGLELVEGGEDLAQDILDANGTRDPSQGVSGAPQVVAGHFRRQIERPAALLDSGQSLGQAAAMAFARDGREVSAGQVARQPGRDPLMQFGQPLPRRRADAQGFEVRRRRHGAQIGLVQHLKIGGAHEGGGRVLGAFGGGRADPQAQIGALGARTGAADALSLDRIVAVAQTGRVRQGDGVTADHDVCVQHVPRRSSDGGDDGRFARDQGVKQGRLARVGLADQDDAIALAHPPPAIGIGQGRAKIGRQSVQHRPGRARQIVRHFLVREVDLGLDQRQGLQQVAAESGVGRGQGAVELAQGLRFLGVRFSVDEVSDRLGLGQIHAAVLKGATGELARLGGTQAERDQGGAGRLDDGAAAVQVQLGRVLAGIGARGDEAQYQGLVDQTAVVAQAAHRGQPRRQPLCPQRCQGRLRAWTRQAQDGDGAAARRRGEGEDG</sequence>
<feature type="region of interest" description="Disordered" evidence="1">
    <location>
        <begin position="1"/>
        <end position="46"/>
    </location>
</feature>